<keyword evidence="3 8" id="KW-0812">Transmembrane</keyword>
<evidence type="ECO:0000256" key="2">
    <source>
        <dbReference type="ARBA" id="ARBA00005585"/>
    </source>
</evidence>
<feature type="transmembrane region" description="Helical" evidence="8">
    <location>
        <begin position="753"/>
        <end position="773"/>
    </location>
</feature>
<proteinExistence type="inferred from homology"/>
<feature type="region of interest" description="Disordered" evidence="7">
    <location>
        <begin position="245"/>
        <end position="269"/>
    </location>
</feature>
<dbReference type="KEGG" id="pmrn:116953314"/>
<gene>
    <name evidence="11" type="primary">LOC116953314</name>
</gene>
<dbReference type="PANTHER" id="PTHR10796">
    <property type="entry name" value="PATCHED-RELATED"/>
    <property type="match status" value="1"/>
</dbReference>
<keyword evidence="6" id="KW-0325">Glycoprotein</keyword>
<dbReference type="InterPro" id="IPR000731">
    <property type="entry name" value="SSD"/>
</dbReference>
<feature type="transmembrane region" description="Helical" evidence="8">
    <location>
        <begin position="292"/>
        <end position="312"/>
    </location>
</feature>
<feature type="domain" description="SSD" evidence="9">
    <location>
        <begin position="315"/>
        <end position="453"/>
    </location>
</feature>
<dbReference type="InterPro" id="IPR051697">
    <property type="entry name" value="Patched_domain-protein"/>
</dbReference>
<feature type="transmembrane region" description="Helical" evidence="8">
    <location>
        <begin position="826"/>
        <end position="843"/>
    </location>
</feature>
<evidence type="ECO:0000313" key="10">
    <source>
        <dbReference type="Proteomes" id="UP001318040"/>
    </source>
</evidence>
<feature type="transmembrane region" description="Helical" evidence="8">
    <location>
        <begin position="391"/>
        <end position="414"/>
    </location>
</feature>
<dbReference type="AlphaFoldDB" id="A0AAJ7U3Z5"/>
<keyword evidence="4 8" id="KW-1133">Transmembrane helix</keyword>
<feature type="transmembrane region" description="Helical" evidence="8">
    <location>
        <begin position="434"/>
        <end position="457"/>
    </location>
</feature>
<dbReference type="GO" id="GO:0050890">
    <property type="term" value="P:cognition"/>
    <property type="evidence" value="ECO:0007669"/>
    <property type="project" value="TreeGrafter"/>
</dbReference>
<dbReference type="Proteomes" id="UP001318040">
    <property type="component" value="Chromosome 51"/>
</dbReference>
<evidence type="ECO:0000256" key="1">
    <source>
        <dbReference type="ARBA" id="ARBA00004141"/>
    </source>
</evidence>
<sequence>MLRQTLRCTLKTCFNRLGFFVSRHPVFFASAPLLLSVLLGASLSRYEVEGSMESLFAPQHSLAKHERRLVDSLFPINGSRHMLFTDLHSPGRYGRLVVTSRSGRDVLDAPAVDAILRAHAGVLGMRVSALGFNYSYAHICTLDASSRCLQDALVDVLEQMRRSRSGNRSAAGFRPTYPTTRLGSGREVFLGHRLGNVSLSDKGVVRSSKALQITYYLSTRDRADELVADSWEEAFCRTLDKMQESGGTDAAAGGGGRGRGGTGGGSEDAGPDLQFHAFTSSSLRQDFQMSSVASRPFLIASAAAVTIAAAVCCSMRDPVRTRPWLGVLGVVTIFLSTLTTAGIINLTEGKYNSTLLGLPFIVIGHGMHGMFEMLSSWRKSKDELGVKERLALVYTDTMVSFTLTSAMYLVTFGLGASPFTNLGAVKVFCRSTCVAILFNYLYLLSFFGSCLVFAGYVEARGRHGALCCVAVPTPPPQPPPPGCCRVTQRSHRDHHRATPGASENPAYDFHVTVWFLREHCGKWLTNTYVKPFVVLLYLVYVSFAMMGCLQVREGCDLGRLLATDSRTLRYRALQREYFSSYGPAIGFYVYEPLDYWNESVQEGLRAITAGFVRSSWLESFLAFLEKSNGTAAVGREAFVRALLRSFFAARPFVGFADDLILATSNGSVDISASRMYLAAGRTALAREEVSGLLDTLRRRSLASDVKFVIFNPSFVFVDRCASSIGYSALTPCAGALAALLLSAPLSAEPLANAWLSLCALSAGFGALGYMTLWDVRVDFVSALCLVFGVNYAVEHCAPLVAAFAAGQELTRTRWIQVAVELNGSPVLQSLACFAAALAPLSLAPSNLTYTLFRGLLVAALAVAFHVLVVLPVVLTFFPPSKRRRRRRRGLTLRAPFNERGQLPLGGPPSTRLQRKALERLR</sequence>
<dbReference type="PANTHER" id="PTHR10796:SF36">
    <property type="entry name" value="PATCHED DOMAIN-CONTAINING PROTEIN 1"/>
    <property type="match status" value="1"/>
</dbReference>
<dbReference type="InterPro" id="IPR003392">
    <property type="entry name" value="PTHD_SSD"/>
</dbReference>
<evidence type="ECO:0000313" key="11">
    <source>
        <dbReference type="RefSeq" id="XP_032829300.1"/>
    </source>
</evidence>
<reference evidence="11" key="1">
    <citation type="submission" date="2025-08" db="UniProtKB">
        <authorList>
            <consortium name="RefSeq"/>
        </authorList>
    </citation>
    <scope>IDENTIFICATION</scope>
    <source>
        <tissue evidence="11">Sperm</tissue>
    </source>
</reference>
<dbReference type="GO" id="GO:0007268">
    <property type="term" value="P:chemical synaptic transmission"/>
    <property type="evidence" value="ECO:0007669"/>
    <property type="project" value="TreeGrafter"/>
</dbReference>
<dbReference type="SUPFAM" id="SSF82866">
    <property type="entry name" value="Multidrug efflux transporter AcrB transmembrane domain"/>
    <property type="match status" value="2"/>
</dbReference>
<evidence type="ECO:0000259" key="9">
    <source>
        <dbReference type="PROSITE" id="PS50156"/>
    </source>
</evidence>
<feature type="transmembrane region" description="Helical" evidence="8">
    <location>
        <begin position="351"/>
        <end position="371"/>
    </location>
</feature>
<evidence type="ECO:0000256" key="7">
    <source>
        <dbReference type="SAM" id="MobiDB-lite"/>
    </source>
</evidence>
<feature type="transmembrane region" description="Helical" evidence="8">
    <location>
        <begin position="723"/>
        <end position="741"/>
    </location>
</feature>
<comment type="similarity">
    <text evidence="2">Belongs to the patched family.</text>
</comment>
<dbReference type="RefSeq" id="XP_032829300.1">
    <property type="nucleotide sequence ID" value="XM_032973409.1"/>
</dbReference>
<evidence type="ECO:0000256" key="4">
    <source>
        <dbReference type="ARBA" id="ARBA00022989"/>
    </source>
</evidence>
<name>A0AAJ7U3Z5_PETMA</name>
<feature type="compositionally biased region" description="Gly residues" evidence="7">
    <location>
        <begin position="252"/>
        <end position="267"/>
    </location>
</feature>
<dbReference type="GO" id="GO:0045202">
    <property type="term" value="C:synapse"/>
    <property type="evidence" value="ECO:0007669"/>
    <property type="project" value="TreeGrafter"/>
</dbReference>
<keyword evidence="5 8" id="KW-0472">Membrane</keyword>
<feature type="transmembrane region" description="Helical" evidence="8">
    <location>
        <begin position="779"/>
        <end position="805"/>
    </location>
</feature>
<feature type="transmembrane region" description="Helical" evidence="8">
    <location>
        <begin position="324"/>
        <end position="345"/>
    </location>
</feature>
<comment type="subcellular location">
    <subcellularLocation>
        <location evidence="1">Membrane</location>
        <topology evidence="1">Multi-pass membrane protein</topology>
    </subcellularLocation>
</comment>
<evidence type="ECO:0000256" key="8">
    <source>
        <dbReference type="SAM" id="Phobius"/>
    </source>
</evidence>
<keyword evidence="10" id="KW-1185">Reference proteome</keyword>
<organism evidence="10 11">
    <name type="scientific">Petromyzon marinus</name>
    <name type="common">Sea lamprey</name>
    <dbReference type="NCBI Taxonomy" id="7757"/>
    <lineage>
        <taxon>Eukaryota</taxon>
        <taxon>Metazoa</taxon>
        <taxon>Chordata</taxon>
        <taxon>Craniata</taxon>
        <taxon>Vertebrata</taxon>
        <taxon>Cyclostomata</taxon>
        <taxon>Hyperoartia</taxon>
        <taxon>Petromyzontiformes</taxon>
        <taxon>Petromyzontidae</taxon>
        <taxon>Petromyzon</taxon>
    </lineage>
</organism>
<evidence type="ECO:0000256" key="3">
    <source>
        <dbReference type="ARBA" id="ARBA00022692"/>
    </source>
</evidence>
<dbReference type="Gene3D" id="1.20.1640.10">
    <property type="entry name" value="Multidrug efflux transporter AcrB transmembrane domain"/>
    <property type="match status" value="1"/>
</dbReference>
<feature type="transmembrane region" description="Helical" evidence="8">
    <location>
        <begin position="532"/>
        <end position="552"/>
    </location>
</feature>
<accession>A0AAJ7U3Z5</accession>
<dbReference type="PROSITE" id="PS50156">
    <property type="entry name" value="SSD"/>
    <property type="match status" value="1"/>
</dbReference>
<feature type="transmembrane region" description="Helical" evidence="8">
    <location>
        <begin position="855"/>
        <end position="877"/>
    </location>
</feature>
<evidence type="ECO:0000256" key="5">
    <source>
        <dbReference type="ARBA" id="ARBA00023136"/>
    </source>
</evidence>
<dbReference type="GO" id="GO:0005886">
    <property type="term" value="C:plasma membrane"/>
    <property type="evidence" value="ECO:0007669"/>
    <property type="project" value="TreeGrafter"/>
</dbReference>
<protein>
    <submittedName>
        <fullName evidence="11">Patched domain-containing protein 1-like</fullName>
    </submittedName>
</protein>
<dbReference type="Pfam" id="PF02460">
    <property type="entry name" value="Patched"/>
    <property type="match status" value="1"/>
</dbReference>
<evidence type="ECO:0000256" key="6">
    <source>
        <dbReference type="ARBA" id="ARBA00023180"/>
    </source>
</evidence>